<accession>A0A1V9YS54</accession>
<reference evidence="1 2" key="1">
    <citation type="journal article" date="2014" name="Genome Biol. Evol.">
        <title>The secreted proteins of Achlya hypogyna and Thraustotheca clavata identify the ancestral oomycete secretome and reveal gene acquisitions by horizontal gene transfer.</title>
        <authorList>
            <person name="Misner I."/>
            <person name="Blouin N."/>
            <person name="Leonard G."/>
            <person name="Richards T.A."/>
            <person name="Lane C.E."/>
        </authorList>
    </citation>
    <scope>NUCLEOTIDE SEQUENCE [LARGE SCALE GENOMIC DNA]</scope>
    <source>
        <strain evidence="1 2">ATCC 34112</strain>
    </source>
</reference>
<proteinExistence type="predicted"/>
<keyword evidence="2" id="KW-1185">Reference proteome</keyword>
<dbReference type="OrthoDB" id="48247at2759"/>
<dbReference type="Proteomes" id="UP000243217">
    <property type="component" value="Unassembled WGS sequence"/>
</dbReference>
<evidence type="ECO:0000313" key="2">
    <source>
        <dbReference type="Proteomes" id="UP000243217"/>
    </source>
</evidence>
<dbReference type="Gene3D" id="1.10.720.80">
    <property type="match status" value="1"/>
</dbReference>
<gene>
    <name evidence="1" type="ORF">THRCLA_22843</name>
</gene>
<name>A0A1V9YS54_9STRA</name>
<sequence length="550" mass="62164">MCHVKVVLLCKGRGGDVASYQPQRDETQWWNRRDALVRCVAAFLYGPWSEKCTSRELVLVHDEDWARMHMKLNENDTFPSEFYVINAWKEAALNPHAATRKNSSLECHLVHSSLPLQDAGDVDKMESKREVLEHLQKHCDIEFLRKHHLNSKPDVILRKTNKKKLVQVWDEWNQLHQASPVATTKEIVASIFTEMLQPKDDQVKQVIAATLHESSDAELPCFDLQNEQQDDSVQIVLFLGAVRDMLPSENKILERICNEQSIPLTGVRLGSVPEFTSKILSVVAYHQASGVLANALKTAIQNINQVNEPASKRQKIQDISTAQQHMHVVCSIPISSDQLTPILANRSCEMWTMVRLAVVTLWRSRIASSNATYLSTSLSFLFQDGKTLTLKQDELVNSLAEQHQAAPSEYQILNAFCKMLLTNKDQQDVSHLLNAPSLIALNVHLEDKDVDTLSTGIYNGTIDFKSQNILVLLSLTKKHPGHKTIVKACLKADIPLKECSILPSMNSFQDAAGATVTILQHFIYQNRLFCYFSTLANKKPTKKKKIKEMK</sequence>
<dbReference type="AlphaFoldDB" id="A0A1V9YS54"/>
<evidence type="ECO:0000313" key="1">
    <source>
        <dbReference type="EMBL" id="OQR88556.1"/>
    </source>
</evidence>
<comment type="caution">
    <text evidence="1">The sequence shown here is derived from an EMBL/GenBank/DDBJ whole genome shotgun (WGS) entry which is preliminary data.</text>
</comment>
<dbReference type="EMBL" id="JNBS01003140">
    <property type="protein sequence ID" value="OQR88556.1"/>
    <property type="molecule type" value="Genomic_DNA"/>
</dbReference>
<organism evidence="1 2">
    <name type="scientific">Thraustotheca clavata</name>
    <dbReference type="NCBI Taxonomy" id="74557"/>
    <lineage>
        <taxon>Eukaryota</taxon>
        <taxon>Sar</taxon>
        <taxon>Stramenopiles</taxon>
        <taxon>Oomycota</taxon>
        <taxon>Saprolegniomycetes</taxon>
        <taxon>Saprolegniales</taxon>
        <taxon>Achlyaceae</taxon>
        <taxon>Thraustotheca</taxon>
    </lineage>
</organism>
<protein>
    <submittedName>
        <fullName evidence="1">Uncharacterized protein</fullName>
    </submittedName>
</protein>